<dbReference type="InterPro" id="IPR000223">
    <property type="entry name" value="Pept_S26A_signal_pept_1"/>
</dbReference>
<dbReference type="NCBIfam" id="TIGR02227">
    <property type="entry name" value="sigpep_I_bact"/>
    <property type="match status" value="1"/>
</dbReference>
<dbReference type="EC" id="3.4.21.89" evidence="3"/>
<evidence type="ECO:0000256" key="1">
    <source>
        <dbReference type="ARBA" id="ARBA00004401"/>
    </source>
</evidence>
<dbReference type="SUPFAM" id="SSF51306">
    <property type="entry name" value="LexA/Signal peptidase"/>
    <property type="match status" value="1"/>
</dbReference>
<gene>
    <name evidence="5" type="primary">lepB</name>
    <name evidence="5" type="ORF">G7082_02600</name>
</gene>
<comment type="subcellular location">
    <subcellularLocation>
        <location evidence="1">Cell membrane</location>
        <topology evidence="1">Single-pass type II membrane protein</topology>
    </subcellularLocation>
    <subcellularLocation>
        <location evidence="3">Membrane</location>
        <topology evidence="3">Single-pass type II membrane protein</topology>
    </subcellularLocation>
</comment>
<dbReference type="PRINTS" id="PR00727">
    <property type="entry name" value="LEADERPTASE"/>
</dbReference>
<dbReference type="GO" id="GO:0006465">
    <property type="term" value="P:signal peptide processing"/>
    <property type="evidence" value="ECO:0007669"/>
    <property type="project" value="InterPro"/>
</dbReference>
<keyword evidence="3 5" id="KW-0378">Hydrolase</keyword>
<dbReference type="InterPro" id="IPR019533">
    <property type="entry name" value="Peptidase_S26"/>
</dbReference>
<dbReference type="CDD" id="cd06530">
    <property type="entry name" value="S26_SPase_I"/>
    <property type="match status" value="1"/>
</dbReference>
<reference evidence="5 6" key="1">
    <citation type="submission" date="2020-03" db="EMBL/GenBank/DDBJ databases">
        <title>Vagococcus sp. nov., isolated from beetles.</title>
        <authorList>
            <person name="Hyun D.-W."/>
            <person name="Bae J.-W."/>
        </authorList>
    </citation>
    <scope>NUCLEOTIDE SEQUENCE [LARGE SCALE GENOMIC DNA]</scope>
    <source>
        <strain evidence="5 6">HDW17B</strain>
    </source>
</reference>
<evidence type="ECO:0000313" key="5">
    <source>
        <dbReference type="EMBL" id="QIL47500.1"/>
    </source>
</evidence>
<sequence length="196" mass="23152">MKKKIRKKSSRNQRMRKKYRKLTNLVFDILLGISISLFLFLLVGRIFFSIHKVDDNSMYPLLKKENKMIVRRGKTKINRFDIIAFKNGSKIEFRRVIGLPKERVKYEDDYLTINDELVDEKFIIDQINEYGKKSEVYTRSKQGENGFQMNEIPRNYYLVLGDNRPNATDSRQYGLVSKDKIIGKSSLMLSPLRTIK</sequence>
<dbReference type="EMBL" id="CP049887">
    <property type="protein sequence ID" value="QIL47500.1"/>
    <property type="molecule type" value="Genomic_DNA"/>
</dbReference>
<name>A0A6G8AR86_9ENTE</name>
<keyword evidence="3" id="KW-1133">Transmembrane helix</keyword>
<evidence type="ECO:0000256" key="2">
    <source>
        <dbReference type="ARBA" id="ARBA00009370"/>
    </source>
</evidence>
<keyword evidence="3" id="KW-0472">Membrane</keyword>
<dbReference type="GO" id="GO:0005886">
    <property type="term" value="C:plasma membrane"/>
    <property type="evidence" value="ECO:0007669"/>
    <property type="project" value="UniProtKB-SubCell"/>
</dbReference>
<dbReference type="GO" id="GO:0004252">
    <property type="term" value="F:serine-type endopeptidase activity"/>
    <property type="evidence" value="ECO:0007669"/>
    <property type="project" value="InterPro"/>
</dbReference>
<comment type="catalytic activity">
    <reaction evidence="3">
        <text>Cleavage of hydrophobic, N-terminal signal or leader sequences from secreted and periplasmic proteins.</text>
        <dbReference type="EC" id="3.4.21.89"/>
    </reaction>
</comment>
<dbReference type="KEGG" id="vhy:G7082_02600"/>
<feature type="domain" description="Peptidase S26" evidence="4">
    <location>
        <begin position="33"/>
        <end position="188"/>
    </location>
</feature>
<dbReference type="Proteomes" id="UP000501747">
    <property type="component" value="Chromosome"/>
</dbReference>
<evidence type="ECO:0000313" key="6">
    <source>
        <dbReference type="Proteomes" id="UP000501747"/>
    </source>
</evidence>
<evidence type="ECO:0000256" key="3">
    <source>
        <dbReference type="RuleBase" id="RU362042"/>
    </source>
</evidence>
<dbReference type="GO" id="GO:0009003">
    <property type="term" value="F:signal peptidase activity"/>
    <property type="evidence" value="ECO:0007669"/>
    <property type="project" value="UniProtKB-EC"/>
</dbReference>
<accession>A0A6G8AR86</accession>
<dbReference type="PANTHER" id="PTHR43390">
    <property type="entry name" value="SIGNAL PEPTIDASE I"/>
    <property type="match status" value="1"/>
</dbReference>
<feature type="transmembrane region" description="Helical" evidence="3">
    <location>
        <begin position="21"/>
        <end position="48"/>
    </location>
</feature>
<proteinExistence type="inferred from homology"/>
<protein>
    <recommendedName>
        <fullName evidence="3">Signal peptidase I</fullName>
        <ecNumber evidence="3">3.4.21.89</ecNumber>
    </recommendedName>
</protein>
<dbReference type="Pfam" id="PF10502">
    <property type="entry name" value="Peptidase_S26"/>
    <property type="match status" value="1"/>
</dbReference>
<organism evidence="5 6">
    <name type="scientific">Vagococcus hydrophili</name>
    <dbReference type="NCBI Taxonomy" id="2714947"/>
    <lineage>
        <taxon>Bacteria</taxon>
        <taxon>Bacillati</taxon>
        <taxon>Bacillota</taxon>
        <taxon>Bacilli</taxon>
        <taxon>Lactobacillales</taxon>
        <taxon>Enterococcaceae</taxon>
        <taxon>Vagococcus</taxon>
    </lineage>
</organism>
<dbReference type="PANTHER" id="PTHR43390:SF1">
    <property type="entry name" value="CHLOROPLAST PROCESSING PEPTIDASE"/>
    <property type="match status" value="1"/>
</dbReference>
<keyword evidence="6" id="KW-1185">Reference proteome</keyword>
<dbReference type="Gene3D" id="2.10.109.10">
    <property type="entry name" value="Umud Fragment, subunit A"/>
    <property type="match status" value="1"/>
</dbReference>
<comment type="similarity">
    <text evidence="2 3">Belongs to the peptidase S26 family.</text>
</comment>
<dbReference type="RefSeq" id="WP_166033632.1">
    <property type="nucleotide sequence ID" value="NZ_CP049887.1"/>
</dbReference>
<dbReference type="InterPro" id="IPR036286">
    <property type="entry name" value="LexA/Signal_pep-like_sf"/>
</dbReference>
<keyword evidence="3" id="KW-0645">Protease</keyword>
<evidence type="ECO:0000259" key="4">
    <source>
        <dbReference type="Pfam" id="PF10502"/>
    </source>
</evidence>
<keyword evidence="3" id="KW-0812">Transmembrane</keyword>
<dbReference type="AlphaFoldDB" id="A0A6G8AR86"/>